<protein>
    <submittedName>
        <fullName evidence="4">NLR family CARD domain-containing protein 4</fullName>
    </submittedName>
</protein>
<organism evidence="4 5">
    <name type="scientific">Holothuria leucospilota</name>
    <name type="common">Black long sea cucumber</name>
    <name type="synonym">Mertensiothuria leucospilota</name>
    <dbReference type="NCBI Taxonomy" id="206669"/>
    <lineage>
        <taxon>Eukaryota</taxon>
        <taxon>Metazoa</taxon>
        <taxon>Echinodermata</taxon>
        <taxon>Eleutherozoa</taxon>
        <taxon>Echinozoa</taxon>
        <taxon>Holothuroidea</taxon>
        <taxon>Aspidochirotacea</taxon>
        <taxon>Aspidochirotida</taxon>
        <taxon>Holothuriidae</taxon>
        <taxon>Holothuria</taxon>
    </lineage>
</organism>
<dbReference type="OrthoDB" id="427518at2759"/>
<dbReference type="InterPro" id="IPR027417">
    <property type="entry name" value="P-loop_NTPase"/>
</dbReference>
<feature type="compositionally biased region" description="Basic and acidic residues" evidence="1">
    <location>
        <begin position="719"/>
        <end position="734"/>
    </location>
</feature>
<dbReference type="PANTHER" id="PTHR46312:SF2">
    <property type="entry name" value="NUCLEOTIDE-BINDING OLIGOMERIZATION DOMAIN-CONTAINING PROTEIN 2-LIKE"/>
    <property type="match status" value="1"/>
</dbReference>
<evidence type="ECO:0000313" key="4">
    <source>
        <dbReference type="EMBL" id="KAJ8049852.1"/>
    </source>
</evidence>
<keyword evidence="2" id="KW-0472">Membrane</keyword>
<dbReference type="PANTHER" id="PTHR46312">
    <property type="entry name" value="NACHT DOMAIN-CONTAINING PROTEIN"/>
    <property type="match status" value="1"/>
</dbReference>
<dbReference type="Gene3D" id="3.40.50.300">
    <property type="entry name" value="P-loop containing nucleotide triphosphate hydrolases"/>
    <property type="match status" value="1"/>
</dbReference>
<feature type="transmembrane region" description="Helical" evidence="2">
    <location>
        <begin position="7"/>
        <end position="26"/>
    </location>
</feature>
<sequence>MQKKRWLWIIIFTFVPFGLVIYVLYISKATRNSKCRITKSRSTDPEDFDLGKHQTQQSRFLSKTSSLHLSIPLLGKDLTEMKAIFLKQLQTNYEILYNGIKPIPYVLDHMCCVETVFVEGGIQYLDNGQGYNSVRRWKNLETYASLLMSDHARFKSTRRILEADPGYGKTTTSLQIAYDWCNPEKRPYWNHEKILILLRLRQLGGVTSIYEAIRKFILPIDSTLEVDHIKTILQQDMSSVFFVLDGYDEYPDQKSSRKTDVMHILTCSLFQQSTVILTTRKFCLPKMYDPRSVRMRLTGFNEEAHKKYIRKAVVGSNVTAMEDIVSSIRENPLLDSLCQIPLFFVMIAHIIHHEKIDFQFASVTRFFQYLIKCFHAHMKDKLEDENVASNGNYEKKKNGHDKTLENLAYEGLSGKMQRSAWNKIDLSEKYGEDFVEFYERVGFFVLEQVATNERDTEIRFHHKLFGEWFAANYIAHNIPKERSMSFKPLFKNMDPTDLQFVYRFVCGLAPSSAPKVIQYLANAYNDIAVLCLLEVPLNEKGKDGELEKVLTKLCTSIITFKKDDNQLLQRAYLHLLDCASKNKVVIVPFILLYESFNHVNRQSDCFKVVLKTGLSLPTLKHVVKIEINEDGKVITPDEAKDLVYYAHSCEHLQTIKFVYCLLPFHIDVGKLPSTKKFEVKWYARGFQEHQLDFGSGSWLGSAKKPMSIKVYQNLEEHFQKKQEKRKEGNLHVAKETAGPGSKVD</sequence>
<feature type="region of interest" description="Disordered" evidence="1">
    <location>
        <begin position="719"/>
        <end position="744"/>
    </location>
</feature>
<dbReference type="Pfam" id="PF05729">
    <property type="entry name" value="NACHT"/>
    <property type="match status" value="1"/>
</dbReference>
<dbReference type="InterPro" id="IPR007111">
    <property type="entry name" value="NACHT_NTPase"/>
</dbReference>
<comment type="caution">
    <text evidence="4">The sequence shown here is derived from an EMBL/GenBank/DDBJ whole genome shotgun (WGS) entry which is preliminary data.</text>
</comment>
<feature type="domain" description="NACHT" evidence="3">
    <location>
        <begin position="161"/>
        <end position="311"/>
    </location>
</feature>
<accession>A0A9Q1CQT8</accession>
<dbReference type="EMBL" id="JAIZAY010000001">
    <property type="protein sequence ID" value="KAJ8049852.1"/>
    <property type="molecule type" value="Genomic_DNA"/>
</dbReference>
<dbReference type="AlphaFoldDB" id="A0A9Q1CQT8"/>
<gene>
    <name evidence="4" type="ORF">HOLleu_02775</name>
</gene>
<reference evidence="4" key="1">
    <citation type="submission" date="2021-10" db="EMBL/GenBank/DDBJ databases">
        <title>Tropical sea cucumber genome reveals ecological adaptation and Cuvierian tubules defense mechanism.</title>
        <authorList>
            <person name="Chen T."/>
        </authorList>
    </citation>
    <scope>NUCLEOTIDE SEQUENCE</scope>
    <source>
        <strain evidence="4">Nanhai2018</strain>
        <tissue evidence="4">Muscle</tissue>
    </source>
</reference>
<dbReference type="Proteomes" id="UP001152320">
    <property type="component" value="Chromosome 1"/>
</dbReference>
<evidence type="ECO:0000259" key="3">
    <source>
        <dbReference type="Pfam" id="PF05729"/>
    </source>
</evidence>
<evidence type="ECO:0000256" key="1">
    <source>
        <dbReference type="SAM" id="MobiDB-lite"/>
    </source>
</evidence>
<proteinExistence type="predicted"/>
<keyword evidence="2" id="KW-1133">Transmembrane helix</keyword>
<keyword evidence="2" id="KW-0812">Transmembrane</keyword>
<name>A0A9Q1CQT8_HOLLE</name>
<evidence type="ECO:0000256" key="2">
    <source>
        <dbReference type="SAM" id="Phobius"/>
    </source>
</evidence>
<evidence type="ECO:0000313" key="5">
    <source>
        <dbReference type="Proteomes" id="UP001152320"/>
    </source>
</evidence>
<dbReference type="SUPFAM" id="SSF52540">
    <property type="entry name" value="P-loop containing nucleoside triphosphate hydrolases"/>
    <property type="match status" value="1"/>
</dbReference>
<keyword evidence="5" id="KW-1185">Reference proteome</keyword>